<dbReference type="EMBL" id="CM047580">
    <property type="protein sequence ID" value="KAI9920865.1"/>
    <property type="molecule type" value="Genomic_DNA"/>
</dbReference>
<keyword evidence="2" id="KW-1185">Reference proteome</keyword>
<name>A0ACC0WQA3_9STRA</name>
<gene>
    <name evidence="1" type="ORF">PsorP6_001758</name>
</gene>
<evidence type="ECO:0000313" key="2">
    <source>
        <dbReference type="Proteomes" id="UP001163321"/>
    </source>
</evidence>
<protein>
    <submittedName>
        <fullName evidence="1">Uncharacterized protein</fullName>
    </submittedName>
</protein>
<dbReference type="Proteomes" id="UP001163321">
    <property type="component" value="Chromosome 1"/>
</dbReference>
<comment type="caution">
    <text evidence="1">The sequence shown here is derived from an EMBL/GenBank/DDBJ whole genome shotgun (WGS) entry which is preliminary data.</text>
</comment>
<sequence length="339" mass="37567">MTKPDKRNGFPGNDIDVFDFAPLAKLRRERGFLVPQATAVVLTARSVQAPDVQRARVARKVAHAVHIVTIRGMPRPTETVVHHPHAHFVRERGQAMVIVALGAPGTHAAGKVETECAIRFRDAIGFGRARVARKDTARGGRVLAPRVVPVVAHVLVVPDIILVRTFEVRVGGWHGLELLARGARARERVEFRDARGVVVPGLAAAKPARGMGRRAHFAWPGPLRRVRLEMVVVELLRHGIEGFAPSVLVPHAVHDVRVGTLDFGRATPETPRAARSAQRQFFSYTAYAAPTSPSVATAVTCSVVMEKMVWRTQVEDEAWENRYPDETDHTTRAWRRFRD</sequence>
<accession>A0ACC0WQA3</accession>
<proteinExistence type="predicted"/>
<organism evidence="1 2">
    <name type="scientific">Peronosclerospora sorghi</name>
    <dbReference type="NCBI Taxonomy" id="230839"/>
    <lineage>
        <taxon>Eukaryota</taxon>
        <taxon>Sar</taxon>
        <taxon>Stramenopiles</taxon>
        <taxon>Oomycota</taxon>
        <taxon>Peronosporomycetes</taxon>
        <taxon>Peronosporales</taxon>
        <taxon>Peronosporaceae</taxon>
        <taxon>Peronosclerospora</taxon>
    </lineage>
</organism>
<evidence type="ECO:0000313" key="1">
    <source>
        <dbReference type="EMBL" id="KAI9920865.1"/>
    </source>
</evidence>
<reference evidence="1 2" key="1">
    <citation type="journal article" date="2022" name="bioRxiv">
        <title>The genome of the oomycete Peronosclerospora sorghi, a cosmopolitan pathogen of maize and sorghum, is inflated with dispersed pseudogenes.</title>
        <authorList>
            <person name="Fletcher K."/>
            <person name="Martin F."/>
            <person name="Isakeit T."/>
            <person name="Cavanaugh K."/>
            <person name="Magill C."/>
            <person name="Michelmore R."/>
        </authorList>
    </citation>
    <scope>NUCLEOTIDE SEQUENCE [LARGE SCALE GENOMIC DNA]</scope>
    <source>
        <strain evidence="1">P6</strain>
    </source>
</reference>